<dbReference type="PANTHER" id="PTHR47957:SF3">
    <property type="entry name" value="ATP-DEPENDENT HELICASE HRQ1"/>
    <property type="match status" value="1"/>
</dbReference>
<dbReference type="InterPro" id="IPR014001">
    <property type="entry name" value="Helicase_ATP-bd"/>
</dbReference>
<dbReference type="PANTHER" id="PTHR47957">
    <property type="entry name" value="ATP-DEPENDENT HELICASE HRQ1"/>
    <property type="match status" value="1"/>
</dbReference>
<keyword evidence="2" id="KW-0067">ATP-binding</keyword>
<dbReference type="GO" id="GO:0005524">
    <property type="term" value="F:ATP binding"/>
    <property type="evidence" value="ECO:0007669"/>
    <property type="project" value="UniProtKB-KW"/>
</dbReference>
<dbReference type="SUPFAM" id="SSF52540">
    <property type="entry name" value="P-loop containing nucleoside triphosphate hydrolases"/>
    <property type="match status" value="1"/>
</dbReference>
<reference evidence="5" key="1">
    <citation type="submission" date="2020-03" db="EMBL/GenBank/DDBJ databases">
        <title>Draft sequencing of Calidifontibacter sp. DB0510.</title>
        <authorList>
            <person name="Kim D.-U."/>
        </authorList>
    </citation>
    <scope>NUCLEOTIDE SEQUENCE</scope>
    <source>
        <strain evidence="5">DB0510</strain>
    </source>
</reference>
<dbReference type="CDD" id="cd17923">
    <property type="entry name" value="DEXHc_Hrq1-like"/>
    <property type="match status" value="1"/>
</dbReference>
<name>A0A967E9N2_9MICO</name>
<dbReference type="AlphaFoldDB" id="A0A967E9N2"/>
<dbReference type="InterPro" id="IPR011545">
    <property type="entry name" value="DEAD/DEAH_box_helicase_dom"/>
</dbReference>
<dbReference type="GO" id="GO:0006289">
    <property type="term" value="P:nucleotide-excision repair"/>
    <property type="evidence" value="ECO:0007669"/>
    <property type="project" value="TreeGrafter"/>
</dbReference>
<dbReference type="Pfam" id="PF22982">
    <property type="entry name" value="WHD_HRQ1"/>
    <property type="match status" value="1"/>
</dbReference>
<dbReference type="InterPro" id="IPR001650">
    <property type="entry name" value="Helicase_C-like"/>
</dbReference>
<accession>A0A967E9N2</accession>
<keyword evidence="6" id="KW-1185">Reference proteome</keyword>
<evidence type="ECO:0000256" key="1">
    <source>
        <dbReference type="ARBA" id="ARBA00022741"/>
    </source>
</evidence>
<proteinExistence type="predicted"/>
<dbReference type="PROSITE" id="PS51192">
    <property type="entry name" value="HELICASE_ATP_BIND_1"/>
    <property type="match status" value="1"/>
</dbReference>
<feature type="domain" description="Helicase C-terminal" evidence="4">
    <location>
        <begin position="284"/>
        <end position="438"/>
    </location>
</feature>
<keyword evidence="5" id="KW-0347">Helicase</keyword>
<dbReference type="GO" id="GO:0043138">
    <property type="term" value="F:3'-5' DNA helicase activity"/>
    <property type="evidence" value="ECO:0007669"/>
    <property type="project" value="TreeGrafter"/>
</dbReference>
<dbReference type="Pfam" id="PF09369">
    <property type="entry name" value="MZB"/>
    <property type="match status" value="1"/>
</dbReference>
<organism evidence="5 6">
    <name type="scientific">Metallococcus carri</name>
    <dbReference type="NCBI Taxonomy" id="1656884"/>
    <lineage>
        <taxon>Bacteria</taxon>
        <taxon>Bacillati</taxon>
        <taxon>Actinomycetota</taxon>
        <taxon>Actinomycetes</taxon>
        <taxon>Micrococcales</taxon>
        <taxon>Dermacoccaceae</taxon>
        <taxon>Metallococcus</taxon>
    </lineage>
</organism>
<dbReference type="EMBL" id="JAAOIV010000003">
    <property type="protein sequence ID" value="NHN55395.1"/>
    <property type="molecule type" value="Genomic_DNA"/>
</dbReference>
<keyword evidence="5" id="KW-0378">Hydrolase</keyword>
<protein>
    <submittedName>
        <fullName evidence="5">DEAD/DEAH box helicase</fullName>
    </submittedName>
</protein>
<dbReference type="GO" id="GO:0036297">
    <property type="term" value="P:interstrand cross-link repair"/>
    <property type="evidence" value="ECO:0007669"/>
    <property type="project" value="TreeGrafter"/>
</dbReference>
<dbReference type="InterPro" id="IPR018973">
    <property type="entry name" value="MZB"/>
</dbReference>
<evidence type="ECO:0000259" key="4">
    <source>
        <dbReference type="PROSITE" id="PS51194"/>
    </source>
</evidence>
<dbReference type="CDD" id="cd18797">
    <property type="entry name" value="SF2_C_Hrq"/>
    <property type="match status" value="1"/>
</dbReference>
<dbReference type="InterPro" id="IPR055227">
    <property type="entry name" value="HRQ1_WHD"/>
</dbReference>
<evidence type="ECO:0000256" key="2">
    <source>
        <dbReference type="ARBA" id="ARBA00022840"/>
    </source>
</evidence>
<evidence type="ECO:0000313" key="5">
    <source>
        <dbReference type="EMBL" id="NHN55395.1"/>
    </source>
</evidence>
<comment type="caution">
    <text evidence="5">The sequence shown here is derived from an EMBL/GenBank/DDBJ whole genome shotgun (WGS) entry which is preliminary data.</text>
</comment>
<dbReference type="InterPro" id="IPR027417">
    <property type="entry name" value="P-loop_NTPase"/>
</dbReference>
<dbReference type="GO" id="GO:0003676">
    <property type="term" value="F:nucleic acid binding"/>
    <property type="evidence" value="ECO:0007669"/>
    <property type="project" value="InterPro"/>
</dbReference>
<dbReference type="SMART" id="SM00487">
    <property type="entry name" value="DEXDc"/>
    <property type="match status" value="1"/>
</dbReference>
<dbReference type="InterPro" id="IPR022307">
    <property type="entry name" value="Helicase_put_actinobac"/>
</dbReference>
<dbReference type="Proteomes" id="UP000744769">
    <property type="component" value="Unassembled WGS sequence"/>
</dbReference>
<dbReference type="PROSITE" id="PS51194">
    <property type="entry name" value="HELICASE_CTER"/>
    <property type="match status" value="1"/>
</dbReference>
<evidence type="ECO:0000313" key="6">
    <source>
        <dbReference type="Proteomes" id="UP000744769"/>
    </source>
</evidence>
<feature type="domain" description="Helicase ATP-binding" evidence="3">
    <location>
        <begin position="66"/>
        <end position="249"/>
    </location>
</feature>
<gene>
    <name evidence="5" type="ORF">G9U51_06305</name>
</gene>
<dbReference type="SMART" id="SM00490">
    <property type="entry name" value="HELICc"/>
    <property type="match status" value="1"/>
</dbReference>
<keyword evidence="1" id="KW-0547">Nucleotide-binding</keyword>
<dbReference type="RefSeq" id="WP_166194812.1">
    <property type="nucleotide sequence ID" value="NZ_JAAOIV010000003.1"/>
</dbReference>
<dbReference type="Pfam" id="PF00271">
    <property type="entry name" value="Helicase_C"/>
    <property type="match status" value="1"/>
</dbReference>
<sequence>MRTPFDPTEAVRWLDGSGTGALRHLQTLPARTARTTDWPSWVDPVVETALCGTGVTQLWSHQRRVADLAHDGHDVVVATGTASGKSLGYQLPVLTAVVEGAMAPTGRGATAIYLSPTKALAGDQYARLHALAVPGLRAAVLDGDTPPDERRWIRDHAQLILTNPDLLHHSLLPAHESWASFLRKLRYVVIDECHRYRGVFGTHVALVLRRLMRVAARYGAEPTLVFASATVADPAAHATALAGRPVQAVTEDGSPRPSTTIALWEPGSVDADGARRSAVAEAADLTTTLVEHGVQTLTFARSRVGVETVAARVRSRLGLALDDQDTVAAYRGGYLPEERRALENGLRSGRVRGLAATNALELGIDISGLDAVVVAGWPGTVASWWQQAGRAGRGDTPSLVVFVAADDPLDTYLVHHPEAMLGRPVDAAVLDPLNRHVLAPHLSAAAYELPLTRDDEQWFGPELTVLADALAEAGILRRRPRGWFWDRDDRPGDHVQLRGGDDPDVRITETRTGRVLGTVDAARAPSTVHPGAVYVHQGQPYVVRDLDLADGSAHAVPGDPGWSTQARSRSEFRILGSDRHTAWGDAQLHVGRLRVVDQVTSFVRRLPSGEVIGEHRLDFEPRTLVTRGVWWTLPEGALAEAGVEEAAWPGALHAAEHAAIGLMSLVAQCDRWDIGGVSTALHPDTGQPTVVVYDGYPGGAGFADRGYAAAQTWLAATAEAIAGCACRSGCPACVQSPKCGNGNQPLDKAGAVAVLRRLLRDA</sequence>
<dbReference type="Pfam" id="PF00270">
    <property type="entry name" value="DEAD"/>
    <property type="match status" value="1"/>
</dbReference>
<dbReference type="NCBIfam" id="TIGR03817">
    <property type="entry name" value="DECH_helic"/>
    <property type="match status" value="1"/>
</dbReference>
<evidence type="ECO:0000259" key="3">
    <source>
        <dbReference type="PROSITE" id="PS51192"/>
    </source>
</evidence>
<dbReference type="Gene3D" id="3.40.50.300">
    <property type="entry name" value="P-loop containing nucleotide triphosphate hydrolases"/>
    <property type="match status" value="2"/>
</dbReference>